<gene>
    <name evidence="2" type="ORF">EXIGLDRAFT_770738</name>
</gene>
<dbReference type="Proteomes" id="UP000077266">
    <property type="component" value="Unassembled WGS sequence"/>
</dbReference>
<dbReference type="EMBL" id="KV426047">
    <property type="protein sequence ID" value="KZV90499.1"/>
    <property type="molecule type" value="Genomic_DNA"/>
</dbReference>
<dbReference type="GO" id="GO:0003735">
    <property type="term" value="F:structural constituent of ribosome"/>
    <property type="evidence" value="ECO:0007669"/>
    <property type="project" value="InterPro"/>
</dbReference>
<reference evidence="2 3" key="1">
    <citation type="journal article" date="2016" name="Mol. Biol. Evol.">
        <title>Comparative Genomics of Early-Diverging Mushroom-Forming Fungi Provides Insights into the Origins of Lignocellulose Decay Capabilities.</title>
        <authorList>
            <person name="Nagy L.G."/>
            <person name="Riley R."/>
            <person name="Tritt A."/>
            <person name="Adam C."/>
            <person name="Daum C."/>
            <person name="Floudas D."/>
            <person name="Sun H."/>
            <person name="Yadav J.S."/>
            <person name="Pangilinan J."/>
            <person name="Larsson K.H."/>
            <person name="Matsuura K."/>
            <person name="Barry K."/>
            <person name="Labutti K."/>
            <person name="Kuo R."/>
            <person name="Ohm R.A."/>
            <person name="Bhattacharya S.S."/>
            <person name="Shirouzu T."/>
            <person name="Yoshinaga Y."/>
            <person name="Martin F.M."/>
            <person name="Grigoriev I.V."/>
            <person name="Hibbett D.S."/>
        </authorList>
    </citation>
    <scope>NUCLEOTIDE SEQUENCE [LARGE SCALE GENOMIC DNA]</scope>
    <source>
        <strain evidence="2 3">HHB12029</strain>
    </source>
</reference>
<accession>A0A166ABY3</accession>
<sequence length="150" mass="16432">MSLNRLPAAAAKLVPKLTALEGTSGSLYQVLSRLPQGGVGSKVLETRWSGKGFKDCYWLVSRTRFKADGVHGKAYGQLYWRGKPIPINQMPNKPPLTELLIRGGLKRRWRVFTEKDMSSPDGVPENDMSSPDAVPDAPDATPTPAEPSQQ</sequence>
<dbReference type="InParanoid" id="A0A166ABY3"/>
<feature type="compositionally biased region" description="Low complexity" evidence="1">
    <location>
        <begin position="129"/>
        <end position="150"/>
    </location>
</feature>
<name>A0A166ABY3_EXIGL</name>
<proteinExistence type="predicted"/>
<organism evidence="2 3">
    <name type="scientific">Exidia glandulosa HHB12029</name>
    <dbReference type="NCBI Taxonomy" id="1314781"/>
    <lineage>
        <taxon>Eukaryota</taxon>
        <taxon>Fungi</taxon>
        <taxon>Dikarya</taxon>
        <taxon>Basidiomycota</taxon>
        <taxon>Agaricomycotina</taxon>
        <taxon>Agaricomycetes</taxon>
        <taxon>Auriculariales</taxon>
        <taxon>Exidiaceae</taxon>
        <taxon>Exidia</taxon>
    </lineage>
</organism>
<evidence type="ECO:0000313" key="2">
    <source>
        <dbReference type="EMBL" id="KZV90499.1"/>
    </source>
</evidence>
<evidence type="ECO:0000256" key="1">
    <source>
        <dbReference type="SAM" id="MobiDB-lite"/>
    </source>
</evidence>
<dbReference type="GO" id="GO:0005739">
    <property type="term" value="C:mitochondrion"/>
    <property type="evidence" value="ECO:0007669"/>
    <property type="project" value="InterPro"/>
</dbReference>
<dbReference type="InterPro" id="IPR032053">
    <property type="entry name" value="Ribosomal_mS34"/>
</dbReference>
<keyword evidence="3" id="KW-1185">Reference proteome</keyword>
<dbReference type="OrthoDB" id="16434at2759"/>
<protein>
    <submittedName>
        <fullName evidence="2">Uncharacterized protein</fullName>
    </submittedName>
</protein>
<evidence type="ECO:0000313" key="3">
    <source>
        <dbReference type="Proteomes" id="UP000077266"/>
    </source>
</evidence>
<dbReference type="AlphaFoldDB" id="A0A166ABY3"/>
<dbReference type="Pfam" id="PF16053">
    <property type="entry name" value="MRP-S34"/>
    <property type="match status" value="1"/>
</dbReference>
<feature type="region of interest" description="Disordered" evidence="1">
    <location>
        <begin position="112"/>
        <end position="150"/>
    </location>
</feature>